<dbReference type="OrthoDB" id="4073735at2759"/>
<evidence type="ECO:0000256" key="1">
    <source>
        <dbReference type="ARBA" id="ARBA00022614"/>
    </source>
</evidence>
<dbReference type="InterPro" id="IPR032675">
    <property type="entry name" value="LRR_dom_sf"/>
</dbReference>
<sequence length="353" mass="39833">MTSLTLNKPSHITGTLILPPNLLKLSIRSASSNVFPKVEFPPKLVDLELEQCGITSTTGWLNPARLKRLSLSRNKLSSFNAFLPCCEFLCLSDNKIKRVQIRAPVLEHIDLSENMLKSIPKLPASLQVLVLSNNRLHLSRMSEFPSNLKLLDLSGAGYGAPKKHTFPSSIRELHLTKLDLSDMRGVKFAKGSKLKELNMSICRIKKISDRMIELPLGLKSLNLCLNRLQNIDDLTIPQTVTFLDLRENDLNLLQVKSHIETLYLNQNRLSRLAIPKDSELKFLDLTSTLLKGSSFDIFGAEKLTQLRLGQWHKVIDLSKMPVNLQVLEYQGPGTLEVEGFHRYPGTSIYRRSL</sequence>
<evidence type="ECO:0000313" key="4">
    <source>
        <dbReference type="Proteomes" id="UP000001997"/>
    </source>
</evidence>
<dbReference type="VEuPathDB" id="FungiDB:PGUG_05913"/>
<accession>A5DRL2</accession>
<dbReference type="PANTHER" id="PTHR45712">
    <property type="entry name" value="AGAP008170-PA"/>
    <property type="match status" value="1"/>
</dbReference>
<gene>
    <name evidence="3" type="ORF">PGUG_05913</name>
</gene>
<organism evidence="3 4">
    <name type="scientific">Meyerozyma guilliermondii (strain ATCC 6260 / CBS 566 / DSM 6381 / JCM 1539 / NBRC 10279 / NRRL Y-324)</name>
    <name type="common">Yeast</name>
    <name type="synonym">Candida guilliermondii</name>
    <dbReference type="NCBI Taxonomy" id="294746"/>
    <lineage>
        <taxon>Eukaryota</taxon>
        <taxon>Fungi</taxon>
        <taxon>Dikarya</taxon>
        <taxon>Ascomycota</taxon>
        <taxon>Saccharomycotina</taxon>
        <taxon>Pichiomycetes</taxon>
        <taxon>Debaryomycetaceae</taxon>
        <taxon>Meyerozyma</taxon>
    </lineage>
</organism>
<dbReference type="Gene3D" id="3.80.10.10">
    <property type="entry name" value="Ribonuclease Inhibitor"/>
    <property type="match status" value="3"/>
</dbReference>
<proteinExistence type="predicted"/>
<dbReference type="PROSITE" id="PS51450">
    <property type="entry name" value="LRR"/>
    <property type="match status" value="1"/>
</dbReference>
<evidence type="ECO:0000256" key="2">
    <source>
        <dbReference type="ARBA" id="ARBA00022737"/>
    </source>
</evidence>
<dbReference type="Proteomes" id="UP000001997">
    <property type="component" value="Unassembled WGS sequence"/>
</dbReference>
<dbReference type="InterPro" id="IPR001611">
    <property type="entry name" value="Leu-rich_rpt"/>
</dbReference>
<dbReference type="GeneID" id="5123967"/>
<dbReference type="InParanoid" id="A5DRL2"/>
<dbReference type="AlphaFoldDB" id="A5DRL2"/>
<dbReference type="SUPFAM" id="SSF52058">
    <property type="entry name" value="L domain-like"/>
    <property type="match status" value="1"/>
</dbReference>
<protein>
    <submittedName>
        <fullName evidence="3">Uncharacterized protein</fullName>
    </submittedName>
</protein>
<dbReference type="InterPro" id="IPR050333">
    <property type="entry name" value="SLRP"/>
</dbReference>
<reference evidence="3 4" key="1">
    <citation type="journal article" date="2009" name="Nature">
        <title>Evolution of pathogenicity and sexual reproduction in eight Candida genomes.</title>
        <authorList>
            <person name="Butler G."/>
            <person name="Rasmussen M.D."/>
            <person name="Lin M.F."/>
            <person name="Santos M.A."/>
            <person name="Sakthikumar S."/>
            <person name="Munro C.A."/>
            <person name="Rheinbay E."/>
            <person name="Grabherr M."/>
            <person name="Forche A."/>
            <person name="Reedy J.L."/>
            <person name="Agrafioti I."/>
            <person name="Arnaud M.B."/>
            <person name="Bates S."/>
            <person name="Brown A.J."/>
            <person name="Brunke S."/>
            <person name="Costanzo M.C."/>
            <person name="Fitzpatrick D.A."/>
            <person name="de Groot P.W."/>
            <person name="Harris D."/>
            <person name="Hoyer L.L."/>
            <person name="Hube B."/>
            <person name="Klis F.M."/>
            <person name="Kodira C."/>
            <person name="Lennard N."/>
            <person name="Logue M.E."/>
            <person name="Martin R."/>
            <person name="Neiman A.M."/>
            <person name="Nikolaou E."/>
            <person name="Quail M.A."/>
            <person name="Quinn J."/>
            <person name="Santos M.C."/>
            <person name="Schmitzberger F.F."/>
            <person name="Sherlock G."/>
            <person name="Shah P."/>
            <person name="Silverstein K.A."/>
            <person name="Skrzypek M.S."/>
            <person name="Soll D."/>
            <person name="Staggs R."/>
            <person name="Stansfield I."/>
            <person name="Stumpf M.P."/>
            <person name="Sudbery P.E."/>
            <person name="Srikantha T."/>
            <person name="Zeng Q."/>
            <person name="Berman J."/>
            <person name="Berriman M."/>
            <person name="Heitman J."/>
            <person name="Gow N.A."/>
            <person name="Lorenz M.C."/>
            <person name="Birren B.W."/>
            <person name="Kellis M."/>
            <person name="Cuomo C.A."/>
        </authorList>
    </citation>
    <scope>NUCLEOTIDE SEQUENCE [LARGE SCALE GENOMIC DNA]</scope>
    <source>
        <strain evidence="4">ATCC 6260 / CBS 566 / DSM 6381 / JCM 1539 / NBRC 10279 / NRRL Y-324</strain>
    </source>
</reference>
<keyword evidence="1" id="KW-0433">Leucine-rich repeat</keyword>
<dbReference type="STRING" id="294746.A5DRL2"/>
<dbReference type="KEGG" id="pgu:PGUG_05913"/>
<dbReference type="EMBL" id="CH408162">
    <property type="protein sequence ID" value="EDK41815.2"/>
    <property type="molecule type" value="Genomic_DNA"/>
</dbReference>
<dbReference type="SMART" id="SM00364">
    <property type="entry name" value="LRR_BAC"/>
    <property type="match status" value="4"/>
</dbReference>
<name>A5DRL2_PICGU</name>
<dbReference type="RefSeq" id="XP_001482150.2">
    <property type="nucleotide sequence ID" value="XM_001482100.1"/>
</dbReference>
<dbReference type="HOGENOM" id="CLU_641092_0_0_1"/>
<keyword evidence="4" id="KW-1185">Reference proteome</keyword>
<keyword evidence="2" id="KW-0677">Repeat</keyword>
<evidence type="ECO:0000313" key="3">
    <source>
        <dbReference type="EMBL" id="EDK41815.2"/>
    </source>
</evidence>
<dbReference type="PANTHER" id="PTHR45712:SF22">
    <property type="entry name" value="INSULIN-LIKE GROWTH FACTOR-BINDING PROTEIN COMPLEX ACID LABILE SUBUNIT"/>
    <property type="match status" value="1"/>
</dbReference>